<accession>A0A3A4ZBX9</accession>
<dbReference type="EMBL" id="QZJF01000017">
    <property type="protein sequence ID" value="RJR26783.1"/>
    <property type="molecule type" value="Genomic_DNA"/>
</dbReference>
<comment type="caution">
    <text evidence="1">The sequence shown here is derived from an EMBL/GenBank/DDBJ whole genome shotgun (WGS) entry which is preliminary data.</text>
</comment>
<protein>
    <submittedName>
        <fullName evidence="1">DUF333 domain-containing protein</fullName>
    </submittedName>
</protein>
<gene>
    <name evidence="1" type="ORF">C4561_03305</name>
</gene>
<dbReference type="PANTHER" id="PTHR38008">
    <property type="entry name" value="HEMOLYSIN-RELATED"/>
    <property type="match status" value="1"/>
</dbReference>
<sequence>MKKYFTFIFIALIFLSVLLLPNPFKKELTDNNLTSVREEDTGLVTDSEADQIANMPNPAAKYCEDSEGILEIVTNKDGSQFGMCNFENYSCEEWAYFNKECDIESDAAKIKAALISKGLDLTGMQVVIHKHLGKYIGGGVVPASSSAGGGYFFAVKDGTDIKVLADGNGSIMCSAFDEYPDYPSYLVPECIDIAGNIVTR</sequence>
<dbReference type="AlphaFoldDB" id="A0A3A4ZBX9"/>
<evidence type="ECO:0000313" key="1">
    <source>
        <dbReference type="EMBL" id="RJR26783.1"/>
    </source>
</evidence>
<evidence type="ECO:0000313" key="2">
    <source>
        <dbReference type="Proteomes" id="UP000265540"/>
    </source>
</evidence>
<proteinExistence type="predicted"/>
<dbReference type="Proteomes" id="UP000265540">
    <property type="component" value="Unassembled WGS sequence"/>
</dbReference>
<reference evidence="1 2" key="1">
    <citation type="journal article" date="2017" name="ISME J.">
        <title>Energy and carbon metabolisms in a deep terrestrial subsurface fluid microbial community.</title>
        <authorList>
            <person name="Momper L."/>
            <person name="Jungbluth S.P."/>
            <person name="Lee M.D."/>
            <person name="Amend J.P."/>
        </authorList>
    </citation>
    <scope>NUCLEOTIDE SEQUENCE [LARGE SCALE GENOMIC DNA]</scope>
    <source>
        <strain evidence="1">SURF_46</strain>
    </source>
</reference>
<dbReference type="InterPro" id="IPR005590">
    <property type="entry name" value="DUF333"/>
</dbReference>
<dbReference type="PANTHER" id="PTHR38008:SF2">
    <property type="entry name" value="HEMOLYSIN"/>
    <property type="match status" value="1"/>
</dbReference>
<dbReference type="Pfam" id="PF03891">
    <property type="entry name" value="DUF333"/>
    <property type="match status" value="1"/>
</dbReference>
<organism evidence="1 2">
    <name type="scientific">candidate division WWE3 bacterium</name>
    <dbReference type="NCBI Taxonomy" id="2053526"/>
    <lineage>
        <taxon>Bacteria</taxon>
        <taxon>Katanobacteria</taxon>
    </lineage>
</organism>
<name>A0A3A4ZBX9_UNCKA</name>